<feature type="compositionally biased region" description="Acidic residues" evidence="1">
    <location>
        <begin position="480"/>
        <end position="489"/>
    </location>
</feature>
<dbReference type="AlphaFoldDB" id="A0A1R3RDM2"/>
<reference evidence="3" key="1">
    <citation type="journal article" date="2017" name="Genome Biol.">
        <title>Comparative genomics reveals high biological diversity and specific adaptations in the industrially and medically important fungal genus Aspergillus.</title>
        <authorList>
            <person name="de Vries R.P."/>
            <person name="Riley R."/>
            <person name="Wiebenga A."/>
            <person name="Aguilar-Osorio G."/>
            <person name="Amillis S."/>
            <person name="Uchima C.A."/>
            <person name="Anderluh G."/>
            <person name="Asadollahi M."/>
            <person name="Askin M."/>
            <person name="Barry K."/>
            <person name="Battaglia E."/>
            <person name="Bayram O."/>
            <person name="Benocci T."/>
            <person name="Braus-Stromeyer S.A."/>
            <person name="Caldana C."/>
            <person name="Canovas D."/>
            <person name="Cerqueira G.C."/>
            <person name="Chen F."/>
            <person name="Chen W."/>
            <person name="Choi C."/>
            <person name="Clum A."/>
            <person name="Dos Santos R.A."/>
            <person name="Damasio A.R."/>
            <person name="Diallinas G."/>
            <person name="Emri T."/>
            <person name="Fekete E."/>
            <person name="Flipphi M."/>
            <person name="Freyberg S."/>
            <person name="Gallo A."/>
            <person name="Gournas C."/>
            <person name="Habgood R."/>
            <person name="Hainaut M."/>
            <person name="Harispe M.L."/>
            <person name="Henrissat B."/>
            <person name="Hilden K.S."/>
            <person name="Hope R."/>
            <person name="Hossain A."/>
            <person name="Karabika E."/>
            <person name="Karaffa L."/>
            <person name="Karanyi Z."/>
            <person name="Krasevec N."/>
            <person name="Kuo A."/>
            <person name="Kusch H."/>
            <person name="LaButti K."/>
            <person name="Lagendijk E.L."/>
            <person name="Lapidus A."/>
            <person name="Levasseur A."/>
            <person name="Lindquist E."/>
            <person name="Lipzen A."/>
            <person name="Logrieco A.F."/>
            <person name="MacCabe A."/>
            <person name="Maekelae M.R."/>
            <person name="Malavazi I."/>
            <person name="Melin P."/>
            <person name="Meyer V."/>
            <person name="Mielnichuk N."/>
            <person name="Miskei M."/>
            <person name="Molnar A.P."/>
            <person name="Mule G."/>
            <person name="Ngan C.Y."/>
            <person name="Orejas M."/>
            <person name="Orosz E."/>
            <person name="Ouedraogo J.P."/>
            <person name="Overkamp K.M."/>
            <person name="Park H.-S."/>
            <person name="Perrone G."/>
            <person name="Piumi F."/>
            <person name="Punt P.J."/>
            <person name="Ram A.F."/>
            <person name="Ramon A."/>
            <person name="Rauscher S."/>
            <person name="Record E."/>
            <person name="Riano-Pachon D.M."/>
            <person name="Robert V."/>
            <person name="Roehrig J."/>
            <person name="Ruller R."/>
            <person name="Salamov A."/>
            <person name="Salih N.S."/>
            <person name="Samson R.A."/>
            <person name="Sandor E."/>
            <person name="Sanguinetti M."/>
            <person name="Schuetze T."/>
            <person name="Sepcic K."/>
            <person name="Shelest E."/>
            <person name="Sherlock G."/>
            <person name="Sophianopoulou V."/>
            <person name="Squina F.M."/>
            <person name="Sun H."/>
            <person name="Susca A."/>
            <person name="Todd R.B."/>
            <person name="Tsang A."/>
            <person name="Unkles S.E."/>
            <person name="van de Wiele N."/>
            <person name="van Rossen-Uffink D."/>
            <person name="Oliveira J.V."/>
            <person name="Vesth T.C."/>
            <person name="Visser J."/>
            <person name="Yu J.-H."/>
            <person name="Zhou M."/>
            <person name="Andersen M.R."/>
            <person name="Archer D.B."/>
            <person name="Baker S.E."/>
            <person name="Benoit I."/>
            <person name="Brakhage A.A."/>
            <person name="Braus G.H."/>
            <person name="Fischer R."/>
            <person name="Frisvad J.C."/>
            <person name="Goldman G.H."/>
            <person name="Houbraken J."/>
            <person name="Oakley B."/>
            <person name="Pocsi I."/>
            <person name="Scazzocchio C."/>
            <person name="Seiboth B."/>
            <person name="vanKuyk P.A."/>
            <person name="Wortman J."/>
            <person name="Dyer P.S."/>
            <person name="Grigoriev I.V."/>
        </authorList>
    </citation>
    <scope>NUCLEOTIDE SEQUENCE [LARGE SCALE GENOMIC DNA]</scope>
    <source>
        <strain evidence="3">ITEM 5010</strain>
    </source>
</reference>
<protein>
    <recommendedName>
        <fullName evidence="4">F-box domain-containing protein</fullName>
    </recommendedName>
</protein>
<dbReference type="EMBL" id="KV907507">
    <property type="protein sequence ID" value="OOF92583.1"/>
    <property type="molecule type" value="Genomic_DNA"/>
</dbReference>
<evidence type="ECO:0008006" key="4">
    <source>
        <dbReference type="Google" id="ProtNLM"/>
    </source>
</evidence>
<gene>
    <name evidence="2" type="ORF">ASPCADRAFT_509511</name>
</gene>
<feature type="region of interest" description="Disordered" evidence="1">
    <location>
        <begin position="475"/>
        <end position="589"/>
    </location>
</feature>
<dbReference type="OMA" id="CENPRIA"/>
<name>A0A1R3RDM2_ASPC5</name>
<feature type="compositionally biased region" description="Acidic residues" evidence="1">
    <location>
        <begin position="565"/>
        <end position="589"/>
    </location>
</feature>
<accession>A0A1R3RDM2</accession>
<keyword evidence="3" id="KW-1185">Reference proteome</keyword>
<evidence type="ECO:0000313" key="2">
    <source>
        <dbReference type="EMBL" id="OOF92583.1"/>
    </source>
</evidence>
<organism evidence="2 3">
    <name type="scientific">Aspergillus carbonarius (strain ITEM 5010)</name>
    <dbReference type="NCBI Taxonomy" id="602072"/>
    <lineage>
        <taxon>Eukaryota</taxon>
        <taxon>Fungi</taxon>
        <taxon>Dikarya</taxon>
        <taxon>Ascomycota</taxon>
        <taxon>Pezizomycotina</taxon>
        <taxon>Eurotiomycetes</taxon>
        <taxon>Eurotiomycetidae</taxon>
        <taxon>Eurotiales</taxon>
        <taxon>Aspergillaceae</taxon>
        <taxon>Aspergillus</taxon>
        <taxon>Aspergillus subgen. Circumdati</taxon>
    </lineage>
</organism>
<dbReference type="OrthoDB" id="4438282at2759"/>
<sequence length="638" mass="72877">MSETTQTPVRSAKAGIPSIFWRRELAGFIFNNLPRHSLKSLRLTCKYLDYLIVSSLSHLFSRVYVSANDGDIKVLALICENPRIAACVRELVWDVTLFNYDRFRRAGRAPILYEHWNNSRRGCDYMALVKALPRLTGLKHATLTSLMSRWITIDHSTRSPAPALFGHVVDESQVNHPHPTRPYICPFESPAMRDWRRQGHNWSKAEQLSETFPPSIDPENDEIYNNVMRLVDSEQNEPIWDCVHKKIQYRQDRAQLLLLTACRRFHVDLLSYSVDAPHISCDPMNRSPSIGGFQGIVLSAPVRSGLMKAGISEQLRSLRRLSLTLDGKTWHKWHHAFYTEDLQTLELRVFNEAIFGTNLLDAPFRNLKELVLGNFRFSLPGFNSLMAWCAAHEVQTLHLIDPVFASEFILPDRNRFLNLILRENGDWKSEKDSSTYENWKIMERIRNEDNDVSSDSSEEDRGMDFDVEPAVPFTLLDFPPESESEDSDYISDSSEGGNPDASDDFDAMDEFDEEYSDEDDSDEENQSDAGDESETMDASDASEDSSGSMDIDLTTKFGDLAIEPSDPDYSESDTDESSESDEDETDILDELPFPRVRPYVGRYLLEIEGESFELELYPCHRGYGKGISVLIDGYRTKC</sequence>
<evidence type="ECO:0000256" key="1">
    <source>
        <dbReference type="SAM" id="MobiDB-lite"/>
    </source>
</evidence>
<proteinExistence type="predicted"/>
<dbReference type="VEuPathDB" id="FungiDB:ASPCADRAFT_509511"/>
<feature type="compositionally biased region" description="Acidic residues" evidence="1">
    <location>
        <begin position="501"/>
        <end position="543"/>
    </location>
</feature>
<dbReference type="Proteomes" id="UP000188318">
    <property type="component" value="Unassembled WGS sequence"/>
</dbReference>
<dbReference type="STRING" id="602072.A0A1R3RDM2"/>
<evidence type="ECO:0000313" key="3">
    <source>
        <dbReference type="Proteomes" id="UP000188318"/>
    </source>
</evidence>